<evidence type="ECO:0008006" key="3">
    <source>
        <dbReference type="Google" id="ProtNLM"/>
    </source>
</evidence>
<dbReference type="SUPFAM" id="SSF55729">
    <property type="entry name" value="Acyl-CoA N-acyltransferases (Nat)"/>
    <property type="match status" value="1"/>
</dbReference>
<proteinExistence type="predicted"/>
<gene>
    <name evidence="1" type="ORF">GCM10011588_27330</name>
</gene>
<dbReference type="InterPro" id="IPR016181">
    <property type="entry name" value="Acyl_CoA_acyltransferase"/>
</dbReference>
<accession>A0A917RJK7</accession>
<dbReference type="AlphaFoldDB" id="A0A917RJK7"/>
<dbReference type="Proteomes" id="UP000638263">
    <property type="component" value="Unassembled WGS sequence"/>
</dbReference>
<sequence length="376" mass="40484">MFSSSVTAISSLTATEWDSLVAEGDLFCSHAWLRHLDEASAPHSAVVVRRSGRSVAAMPFWEPDRMEGNLFRLSDFFPDLPALASARLLWAGARRAVRNGVVCETGPSRSPTATHLLSVVLDHALAAEYDGVIVPYLPVGAAEELAAAHPRARVLLHSADATVHVLPHGTAGPSRTVSAHNRKRRRREIRDFFAAGHTVEWTGLTADIAAEVAPLIANVRSKYGGGGGVDWMNRVFEAQRKVGLDESAAVLLCRRDGVLVTTAVCYHHGDALHGRYFGADESAGRAGSPYFFTTCHGPVAYAAQSGLRRVHLSTSSLEAKVRRGATLEPLAAVALLRDEPDAAGIDSHNRKFATEYHNRFAGHQSALGPAWSGYLD</sequence>
<reference evidence="1" key="2">
    <citation type="submission" date="2020-09" db="EMBL/GenBank/DDBJ databases">
        <authorList>
            <person name="Sun Q."/>
            <person name="Zhou Y."/>
        </authorList>
    </citation>
    <scope>NUCLEOTIDE SEQUENCE</scope>
    <source>
        <strain evidence="1">CGMCC 4.3508</strain>
    </source>
</reference>
<evidence type="ECO:0000313" key="2">
    <source>
        <dbReference type="Proteomes" id="UP000638263"/>
    </source>
</evidence>
<dbReference type="RefSeq" id="WP_189094234.1">
    <property type="nucleotide sequence ID" value="NZ_BMMH01000004.1"/>
</dbReference>
<comment type="caution">
    <text evidence="1">The sequence shown here is derived from an EMBL/GenBank/DDBJ whole genome shotgun (WGS) entry which is preliminary data.</text>
</comment>
<dbReference type="EMBL" id="BMMH01000004">
    <property type="protein sequence ID" value="GGL11399.1"/>
    <property type="molecule type" value="Genomic_DNA"/>
</dbReference>
<organism evidence="1 2">
    <name type="scientific">Nocardia jinanensis</name>
    <dbReference type="NCBI Taxonomy" id="382504"/>
    <lineage>
        <taxon>Bacteria</taxon>
        <taxon>Bacillati</taxon>
        <taxon>Actinomycetota</taxon>
        <taxon>Actinomycetes</taxon>
        <taxon>Mycobacteriales</taxon>
        <taxon>Nocardiaceae</taxon>
        <taxon>Nocardia</taxon>
    </lineage>
</organism>
<reference evidence="1" key="1">
    <citation type="journal article" date="2014" name="Int. J. Syst. Evol. Microbiol.">
        <title>Complete genome sequence of Corynebacterium casei LMG S-19264T (=DSM 44701T), isolated from a smear-ripened cheese.</title>
        <authorList>
            <consortium name="US DOE Joint Genome Institute (JGI-PGF)"/>
            <person name="Walter F."/>
            <person name="Albersmeier A."/>
            <person name="Kalinowski J."/>
            <person name="Ruckert C."/>
        </authorList>
    </citation>
    <scope>NUCLEOTIDE SEQUENCE</scope>
    <source>
        <strain evidence="1">CGMCC 4.3508</strain>
    </source>
</reference>
<keyword evidence="2" id="KW-1185">Reference proteome</keyword>
<dbReference type="InterPro" id="IPR007434">
    <property type="entry name" value="FemAB-like"/>
</dbReference>
<name>A0A917RJK7_9NOCA</name>
<protein>
    <recommendedName>
        <fullName evidence="3">GNAT family N-acetyltransferase</fullName>
    </recommendedName>
</protein>
<dbReference type="Pfam" id="PF04339">
    <property type="entry name" value="FemAB_like"/>
    <property type="match status" value="1"/>
</dbReference>
<evidence type="ECO:0000313" key="1">
    <source>
        <dbReference type="EMBL" id="GGL11399.1"/>
    </source>
</evidence>